<name>A0AAJ7E0C2_9HYME</name>
<dbReference type="FunFam" id="2.30.42.10:FF:000055">
    <property type="entry name" value="PDZ and LIM domain protein 3"/>
    <property type="match status" value="1"/>
</dbReference>
<dbReference type="SMART" id="SM00228">
    <property type="entry name" value="PDZ"/>
    <property type="match status" value="1"/>
</dbReference>
<feature type="region of interest" description="Disordered" evidence="5">
    <location>
        <begin position="213"/>
        <end position="312"/>
    </location>
</feature>
<comment type="subcellular location">
    <subcellularLocation>
        <location evidence="1">Cytoplasm</location>
    </subcellularLocation>
</comment>
<dbReference type="Proteomes" id="UP000695007">
    <property type="component" value="Unplaced"/>
</dbReference>
<dbReference type="GO" id="GO:0051371">
    <property type="term" value="F:muscle alpha-actinin binding"/>
    <property type="evidence" value="ECO:0007669"/>
    <property type="project" value="TreeGrafter"/>
</dbReference>
<dbReference type="PANTHER" id="PTHR24214">
    <property type="entry name" value="PDZ AND LIM DOMAIN PROTEIN ZASP"/>
    <property type="match status" value="1"/>
</dbReference>
<accession>A0AAJ7E0C2</accession>
<dbReference type="GO" id="GO:0005912">
    <property type="term" value="C:adherens junction"/>
    <property type="evidence" value="ECO:0007669"/>
    <property type="project" value="TreeGrafter"/>
</dbReference>
<evidence type="ECO:0000256" key="4">
    <source>
        <dbReference type="SAM" id="Coils"/>
    </source>
</evidence>
<dbReference type="SUPFAM" id="SSF50156">
    <property type="entry name" value="PDZ domain-like"/>
    <property type="match status" value="1"/>
</dbReference>
<sequence>MATLDVKFTKFDNRPWGFRLAGGSDFPDPLTVIRVTEESLAECMGLKVGDVVVKLNDQWINDLSHGQAHEALILAGNNFVLGVRRTEDPNKSLKGIQKKIEPYMLPLEDILFSPIEEKRESTPDEVPQIEDEFVPILLSSEEKIEVEEYPVKPRDENSEFVANTNLTDEEIALLILDEEELLNDKGVLGVNFRKLRPRAPLIKQSKVFQELQQQVNSEPERIQEQKHRSTFLQKPERPVPQSRAEPLGPHPEIPASEPYRVLIQKQPRRPVSERLARRDPSKQPCPPRSPETSPTPEKTLSDSPAPVIEVQDFSNDSRRQIETEIIKTEESTEVFEEYKQEQQDKITEQQDTQYGSKDQLPELVNSSMEISEEGSVSMDENKIKELVTTEVNLERQLESVQSQLLALKQLPSEIEKHLTIVSEQLHKILELSSVEKTGVEEPAKGERKPRVAGDRGLMGKARVGRNPYYEAYEIDTENFHYQEEQGSQQSEEVTQANDEQKLDEQQEQLFEVEEDIKSVSSELLSYTPNIISTEDTWTESKELEISVKSNEDDGKRVKKYIVSYESKVLQETHDTQCSQIPSPALSHGSFEPNPKLTLQEQLVQEFKNRKGRKPVRELWHPQAKQLELTYGRKWRCPNDFFNDEMIADALCSQAEVIRGRALGVNFKKFEKTALPNYDHLMNSSVFKMIHKMEVEPKKGIPTRPPKVIAAKDIIERVSTPVCCMVDDRSIKSVSH</sequence>
<dbReference type="GO" id="GO:0031941">
    <property type="term" value="C:filamentous actin"/>
    <property type="evidence" value="ECO:0007669"/>
    <property type="project" value="TreeGrafter"/>
</dbReference>
<dbReference type="InterPro" id="IPR050604">
    <property type="entry name" value="PDZ-LIM_domain"/>
</dbReference>
<keyword evidence="3" id="KW-0862">Zinc</keyword>
<organism evidence="7 8">
    <name type="scientific">Ceratosolen solmsi marchali</name>
    <dbReference type="NCBI Taxonomy" id="326594"/>
    <lineage>
        <taxon>Eukaryota</taxon>
        <taxon>Metazoa</taxon>
        <taxon>Ecdysozoa</taxon>
        <taxon>Arthropoda</taxon>
        <taxon>Hexapoda</taxon>
        <taxon>Insecta</taxon>
        <taxon>Pterygota</taxon>
        <taxon>Neoptera</taxon>
        <taxon>Endopterygota</taxon>
        <taxon>Hymenoptera</taxon>
        <taxon>Apocrita</taxon>
        <taxon>Proctotrupomorpha</taxon>
        <taxon>Chalcidoidea</taxon>
        <taxon>Agaonidae</taxon>
        <taxon>Agaoninae</taxon>
        <taxon>Ceratosolen</taxon>
    </lineage>
</organism>
<keyword evidence="3" id="KW-0479">Metal-binding</keyword>
<keyword evidence="4" id="KW-0175">Coiled coil</keyword>
<dbReference type="GO" id="GO:0003779">
    <property type="term" value="F:actin binding"/>
    <property type="evidence" value="ECO:0007669"/>
    <property type="project" value="TreeGrafter"/>
</dbReference>
<dbReference type="Pfam" id="PF00595">
    <property type="entry name" value="PDZ"/>
    <property type="match status" value="1"/>
</dbReference>
<protein>
    <submittedName>
        <fullName evidence="8">Titin-like</fullName>
    </submittedName>
</protein>
<dbReference type="RefSeq" id="XP_011503027.1">
    <property type="nucleotide sequence ID" value="XM_011504725.1"/>
</dbReference>
<feature type="region of interest" description="Disordered" evidence="5">
    <location>
        <begin position="482"/>
        <end position="501"/>
    </location>
</feature>
<dbReference type="InterPro" id="IPR036034">
    <property type="entry name" value="PDZ_sf"/>
</dbReference>
<dbReference type="GO" id="GO:0061061">
    <property type="term" value="P:muscle structure development"/>
    <property type="evidence" value="ECO:0007669"/>
    <property type="project" value="TreeGrafter"/>
</dbReference>
<gene>
    <name evidence="8" type="primary">LOC105366319</name>
</gene>
<dbReference type="GO" id="GO:0001725">
    <property type="term" value="C:stress fiber"/>
    <property type="evidence" value="ECO:0007669"/>
    <property type="project" value="TreeGrafter"/>
</dbReference>
<keyword evidence="7" id="KW-1185">Reference proteome</keyword>
<dbReference type="PROSITE" id="PS50106">
    <property type="entry name" value="PDZ"/>
    <property type="match status" value="1"/>
</dbReference>
<evidence type="ECO:0000256" key="5">
    <source>
        <dbReference type="SAM" id="MobiDB-lite"/>
    </source>
</evidence>
<proteinExistence type="predicted"/>
<dbReference type="InterPro" id="IPR001478">
    <property type="entry name" value="PDZ"/>
</dbReference>
<dbReference type="KEGG" id="csol:105366319"/>
<reference evidence="8" key="1">
    <citation type="submission" date="2025-08" db="UniProtKB">
        <authorList>
            <consortium name="RefSeq"/>
        </authorList>
    </citation>
    <scope>IDENTIFICATION</scope>
</reference>
<evidence type="ECO:0000256" key="2">
    <source>
        <dbReference type="ARBA" id="ARBA00022490"/>
    </source>
</evidence>
<dbReference type="AlphaFoldDB" id="A0AAJ7E0C2"/>
<evidence type="ECO:0000313" key="8">
    <source>
        <dbReference type="RefSeq" id="XP_011503027.1"/>
    </source>
</evidence>
<feature type="coiled-coil region" evidence="4">
    <location>
        <begin position="383"/>
        <end position="410"/>
    </location>
</feature>
<feature type="compositionally biased region" description="Basic and acidic residues" evidence="5">
    <location>
        <begin position="218"/>
        <end position="227"/>
    </location>
</feature>
<evidence type="ECO:0000256" key="1">
    <source>
        <dbReference type="ARBA" id="ARBA00004496"/>
    </source>
</evidence>
<feature type="compositionally biased region" description="Basic and acidic residues" evidence="5">
    <location>
        <begin position="270"/>
        <end position="281"/>
    </location>
</feature>
<evidence type="ECO:0000313" key="7">
    <source>
        <dbReference type="Proteomes" id="UP000695007"/>
    </source>
</evidence>
<keyword evidence="3" id="KW-0440">LIM domain</keyword>
<dbReference type="Gene3D" id="2.30.42.10">
    <property type="match status" value="1"/>
</dbReference>
<feature type="domain" description="PDZ" evidence="6">
    <location>
        <begin position="5"/>
        <end position="87"/>
    </location>
</feature>
<dbReference type="GO" id="GO:0030018">
    <property type="term" value="C:Z disc"/>
    <property type="evidence" value="ECO:0007669"/>
    <property type="project" value="TreeGrafter"/>
</dbReference>
<keyword evidence="2" id="KW-0963">Cytoplasm</keyword>
<evidence type="ECO:0000256" key="3">
    <source>
        <dbReference type="ARBA" id="ARBA00023038"/>
    </source>
</evidence>
<dbReference type="GeneID" id="105366319"/>
<dbReference type="PANTHER" id="PTHR24214:SF38">
    <property type="entry name" value="PDZ AND LIM DOMAIN PROTEIN ZASP-RELATED"/>
    <property type="match status" value="1"/>
</dbReference>
<evidence type="ECO:0000259" key="6">
    <source>
        <dbReference type="PROSITE" id="PS50106"/>
    </source>
</evidence>
<dbReference type="GO" id="GO:0030036">
    <property type="term" value="P:actin cytoskeleton organization"/>
    <property type="evidence" value="ECO:0007669"/>
    <property type="project" value="TreeGrafter"/>
</dbReference>